<dbReference type="EMBL" id="UINC01227360">
    <property type="protein sequence ID" value="SVE58204.1"/>
    <property type="molecule type" value="Genomic_DNA"/>
</dbReference>
<organism evidence="1">
    <name type="scientific">marine metagenome</name>
    <dbReference type="NCBI Taxonomy" id="408172"/>
    <lineage>
        <taxon>unclassified sequences</taxon>
        <taxon>metagenomes</taxon>
        <taxon>ecological metagenomes</taxon>
    </lineage>
</organism>
<dbReference type="AlphaFoldDB" id="A0A383ENP1"/>
<reference evidence="1" key="1">
    <citation type="submission" date="2018-05" db="EMBL/GenBank/DDBJ databases">
        <authorList>
            <person name="Lanie J.A."/>
            <person name="Ng W.-L."/>
            <person name="Kazmierczak K.M."/>
            <person name="Andrzejewski T.M."/>
            <person name="Davidsen T.M."/>
            <person name="Wayne K.J."/>
            <person name="Tettelin H."/>
            <person name="Glass J.I."/>
            <person name="Rusch D."/>
            <person name="Podicherti R."/>
            <person name="Tsui H.-C.T."/>
            <person name="Winkler M.E."/>
        </authorList>
    </citation>
    <scope>NUCLEOTIDE SEQUENCE</scope>
</reference>
<gene>
    <name evidence="1" type="ORF">METZ01_LOCUS511058</name>
</gene>
<sequence length="91" mass="10423">MRGCPSCPHRSEQHRYRFENSNKYLRTVPRSLNVTHPTVFPAHVPFRVPVVLYFPQERGVYQYDQVVRRASVGDSLAALVAGYRPATPPIN</sequence>
<protein>
    <submittedName>
        <fullName evidence="1">Uncharacterized protein</fullName>
    </submittedName>
</protein>
<accession>A0A383ENP1</accession>
<feature type="non-terminal residue" evidence="1">
    <location>
        <position position="91"/>
    </location>
</feature>
<proteinExistence type="predicted"/>
<evidence type="ECO:0000313" key="1">
    <source>
        <dbReference type="EMBL" id="SVE58204.1"/>
    </source>
</evidence>
<name>A0A383ENP1_9ZZZZ</name>